<keyword evidence="3" id="KW-1003">Cell membrane</keyword>
<evidence type="ECO:0000256" key="7">
    <source>
        <dbReference type="ARBA" id="ARBA00023180"/>
    </source>
</evidence>
<keyword evidence="7" id="KW-0325">Glycoprotein</keyword>
<dbReference type="SUPFAM" id="SSF47699">
    <property type="entry name" value="Bifunctional inhibitor/lipid-transfer protein/seed storage 2S albumin"/>
    <property type="match status" value="1"/>
</dbReference>
<evidence type="ECO:0000256" key="8">
    <source>
        <dbReference type="ARBA" id="ARBA00023288"/>
    </source>
</evidence>
<evidence type="ECO:0000313" key="11">
    <source>
        <dbReference type="EMBL" id="KAK4492524.1"/>
    </source>
</evidence>
<evidence type="ECO:0000256" key="2">
    <source>
        <dbReference type="ARBA" id="ARBA00009748"/>
    </source>
</evidence>
<gene>
    <name evidence="11" type="ORF">RD792_003335</name>
</gene>
<keyword evidence="4" id="KW-0336">GPI-anchor</keyword>
<dbReference type="Proteomes" id="UP001291926">
    <property type="component" value="Unassembled WGS sequence"/>
</dbReference>
<evidence type="ECO:0000313" key="12">
    <source>
        <dbReference type="Proteomes" id="UP001291926"/>
    </source>
</evidence>
<dbReference type="Pfam" id="PF14368">
    <property type="entry name" value="LTP_2"/>
    <property type="match status" value="1"/>
</dbReference>
<feature type="chain" id="PRO_5045951080" description="Bifunctional inhibitor/plant lipid transfer protein/seed storage helical domain-containing protein" evidence="9">
    <location>
        <begin position="27"/>
        <end position="142"/>
    </location>
</feature>
<comment type="subcellular location">
    <subcellularLocation>
        <location evidence="1">Cell membrane</location>
        <topology evidence="1">Lipid-anchor</topology>
        <topology evidence="1">GPI-anchor</topology>
    </subcellularLocation>
</comment>
<protein>
    <recommendedName>
        <fullName evidence="10">Bifunctional inhibitor/plant lipid transfer protein/seed storage helical domain-containing protein</fullName>
    </recommendedName>
</protein>
<dbReference type="EMBL" id="JAYDYQ010001087">
    <property type="protein sequence ID" value="KAK4492524.1"/>
    <property type="molecule type" value="Genomic_DNA"/>
</dbReference>
<comment type="caution">
    <text evidence="11">The sequence shown here is derived from an EMBL/GenBank/DDBJ whole genome shotgun (WGS) entry which is preliminary data.</text>
</comment>
<comment type="similarity">
    <text evidence="2">Belongs to the plant LTP family.</text>
</comment>
<evidence type="ECO:0000259" key="10">
    <source>
        <dbReference type="SMART" id="SM00499"/>
    </source>
</evidence>
<evidence type="ECO:0000256" key="1">
    <source>
        <dbReference type="ARBA" id="ARBA00004609"/>
    </source>
</evidence>
<keyword evidence="4" id="KW-0472">Membrane</keyword>
<proteinExistence type="inferred from homology"/>
<keyword evidence="8" id="KW-0449">Lipoprotein</keyword>
<dbReference type="InterPro" id="IPR036312">
    <property type="entry name" value="Bifun_inhib/LTP/seed_sf"/>
</dbReference>
<dbReference type="Gene3D" id="1.10.110.10">
    <property type="entry name" value="Plant lipid-transfer and hydrophobic proteins"/>
    <property type="match status" value="1"/>
</dbReference>
<keyword evidence="6" id="KW-1015">Disulfide bond</keyword>
<organism evidence="11 12">
    <name type="scientific">Penstemon davidsonii</name>
    <dbReference type="NCBI Taxonomy" id="160366"/>
    <lineage>
        <taxon>Eukaryota</taxon>
        <taxon>Viridiplantae</taxon>
        <taxon>Streptophyta</taxon>
        <taxon>Embryophyta</taxon>
        <taxon>Tracheophyta</taxon>
        <taxon>Spermatophyta</taxon>
        <taxon>Magnoliopsida</taxon>
        <taxon>eudicotyledons</taxon>
        <taxon>Gunneridae</taxon>
        <taxon>Pentapetalae</taxon>
        <taxon>asterids</taxon>
        <taxon>lamiids</taxon>
        <taxon>Lamiales</taxon>
        <taxon>Plantaginaceae</taxon>
        <taxon>Cheloneae</taxon>
        <taxon>Penstemon</taxon>
    </lineage>
</organism>
<accession>A0ABR0DTZ8</accession>
<dbReference type="InterPro" id="IPR043325">
    <property type="entry name" value="LTSS"/>
</dbReference>
<feature type="domain" description="Bifunctional inhibitor/plant lipid transfer protein/seed storage helical" evidence="10">
    <location>
        <begin position="30"/>
        <end position="101"/>
    </location>
</feature>
<evidence type="ECO:0000256" key="9">
    <source>
        <dbReference type="SAM" id="SignalP"/>
    </source>
</evidence>
<dbReference type="InterPro" id="IPR016140">
    <property type="entry name" value="Bifunc_inhib/LTP/seed_store"/>
</dbReference>
<sequence length="142" mass="15079">MLAMKMEIISLLIGILAIGLWIQAMAQSDCQNTIAGLSPCYNYIANSGSTPSPQCCNQLKTVVQTRPTCLCELLNQDGLNQTRALGLPQACNVQTPSASQCHTSPGSHDPPPSPGYSTKISHSILFSVISVASCARIFIISI</sequence>
<evidence type="ECO:0000256" key="5">
    <source>
        <dbReference type="ARBA" id="ARBA00022729"/>
    </source>
</evidence>
<dbReference type="SMART" id="SM00499">
    <property type="entry name" value="AAI"/>
    <property type="match status" value="1"/>
</dbReference>
<dbReference type="PANTHER" id="PTHR33044">
    <property type="entry name" value="BIFUNCTIONAL INHIBITOR/LIPID-TRANSFER PROTEIN/SEED STORAGE 2S ALBUMIN SUPERFAMILY PROTEIN-RELATED"/>
    <property type="match status" value="1"/>
</dbReference>
<dbReference type="CDD" id="cd00010">
    <property type="entry name" value="AAI_LTSS"/>
    <property type="match status" value="1"/>
</dbReference>
<keyword evidence="12" id="KW-1185">Reference proteome</keyword>
<keyword evidence="5 9" id="KW-0732">Signal</keyword>
<evidence type="ECO:0000256" key="3">
    <source>
        <dbReference type="ARBA" id="ARBA00022475"/>
    </source>
</evidence>
<reference evidence="11 12" key="1">
    <citation type="journal article" date="2023" name="bioRxiv">
        <title>Genome report: Whole genome sequence and annotation of Penstemon davidsonii.</title>
        <authorList>
            <person name="Ostevik K.L."/>
            <person name="Alabady M."/>
            <person name="Zhang M."/>
            <person name="Rausher M.D."/>
        </authorList>
    </citation>
    <scope>NUCLEOTIDE SEQUENCE [LARGE SCALE GENOMIC DNA]</scope>
    <source>
        <strain evidence="11">DNT005</strain>
        <tissue evidence="11">Whole leaf</tissue>
    </source>
</reference>
<name>A0ABR0DTZ8_9LAMI</name>
<feature type="signal peptide" evidence="9">
    <location>
        <begin position="1"/>
        <end position="26"/>
    </location>
</feature>
<evidence type="ECO:0000256" key="6">
    <source>
        <dbReference type="ARBA" id="ARBA00023157"/>
    </source>
</evidence>
<evidence type="ECO:0000256" key="4">
    <source>
        <dbReference type="ARBA" id="ARBA00022622"/>
    </source>
</evidence>